<sequence length="42" mass="4974">SKIYKISNSENKPSFFLNKTNSKIFNSKNKLLFKCPKLNDFF</sequence>
<evidence type="ECO:0000313" key="1">
    <source>
        <dbReference type="EMBL" id="CAG8686701.1"/>
    </source>
</evidence>
<proteinExistence type="predicted"/>
<accession>A0ACA9P1D2</accession>
<dbReference type="EMBL" id="CAJVPM010034084">
    <property type="protein sequence ID" value="CAG8686701.1"/>
    <property type="molecule type" value="Genomic_DNA"/>
</dbReference>
<evidence type="ECO:0000313" key="2">
    <source>
        <dbReference type="Proteomes" id="UP000789860"/>
    </source>
</evidence>
<name>A0ACA9P1D2_9GLOM</name>
<reference evidence="1" key="1">
    <citation type="submission" date="2021-06" db="EMBL/GenBank/DDBJ databases">
        <authorList>
            <person name="Kallberg Y."/>
            <person name="Tangrot J."/>
            <person name="Rosling A."/>
        </authorList>
    </citation>
    <scope>NUCLEOTIDE SEQUENCE</scope>
    <source>
        <strain evidence="1">AU212A</strain>
    </source>
</reference>
<protein>
    <submittedName>
        <fullName evidence="1">11754_t:CDS:1</fullName>
    </submittedName>
</protein>
<dbReference type="Proteomes" id="UP000789860">
    <property type="component" value="Unassembled WGS sequence"/>
</dbReference>
<feature type="non-terminal residue" evidence="1">
    <location>
        <position position="42"/>
    </location>
</feature>
<organism evidence="1 2">
    <name type="scientific">Scutellospora calospora</name>
    <dbReference type="NCBI Taxonomy" id="85575"/>
    <lineage>
        <taxon>Eukaryota</taxon>
        <taxon>Fungi</taxon>
        <taxon>Fungi incertae sedis</taxon>
        <taxon>Mucoromycota</taxon>
        <taxon>Glomeromycotina</taxon>
        <taxon>Glomeromycetes</taxon>
        <taxon>Diversisporales</taxon>
        <taxon>Gigasporaceae</taxon>
        <taxon>Scutellospora</taxon>
    </lineage>
</organism>
<feature type="non-terminal residue" evidence="1">
    <location>
        <position position="1"/>
    </location>
</feature>
<keyword evidence="2" id="KW-1185">Reference proteome</keyword>
<gene>
    <name evidence="1" type="ORF">SCALOS_LOCUS9954</name>
</gene>
<comment type="caution">
    <text evidence="1">The sequence shown here is derived from an EMBL/GenBank/DDBJ whole genome shotgun (WGS) entry which is preliminary data.</text>
</comment>